<dbReference type="InterPro" id="IPR016032">
    <property type="entry name" value="Sig_transdc_resp-reg_C-effctor"/>
</dbReference>
<feature type="domain" description="HTH luxR-type" evidence="1">
    <location>
        <begin position="294"/>
        <end position="351"/>
    </location>
</feature>
<dbReference type="InterPro" id="IPR036388">
    <property type="entry name" value="WH-like_DNA-bd_sf"/>
</dbReference>
<dbReference type="Proteomes" id="UP000279959">
    <property type="component" value="Chromosome"/>
</dbReference>
<evidence type="ECO:0000313" key="3">
    <source>
        <dbReference type="Proteomes" id="UP000279959"/>
    </source>
</evidence>
<sequence>MIRTEDIYDAAADDDAFARLAALLAEAAGARSAVLHWGRRPGDATEISYSGYFTADQMAVYDEEFQDDDLWGGALDGRPSNRVWAFDSMVPDSAYEGSRIYNEWIRPMGDDTFRCLGGVVQHGEAVGHVGLHRGRTQRAFDAREVAMVQDQVGHLGRMFDIRRKLDRAVHHGRALHATLDLLDHAVFTLATDGLIVASNRTADAMLRTGDALLLRRRRIAARDPRDEARLFSALRAAAARDATQASAIALHRERGAPYMASIAAIWTGQQRQIVMIVTDPHGRDASLADRVRALYGLTAAEADIVVGLADGKAVETVAQERAVSLATVRSQLKAIYLKMDVTRQSELVARIARLPRFPLAD</sequence>
<accession>A0A494WDT2</accession>
<protein>
    <submittedName>
        <fullName evidence="2">LuxR family transcriptional regulator</fullName>
    </submittedName>
</protein>
<dbReference type="InterPro" id="IPR035965">
    <property type="entry name" value="PAS-like_dom_sf"/>
</dbReference>
<dbReference type="SUPFAM" id="SSF55785">
    <property type="entry name" value="PYP-like sensor domain (PAS domain)"/>
    <property type="match status" value="1"/>
</dbReference>
<dbReference type="RefSeq" id="WP_066699165.1">
    <property type="nucleotide sequence ID" value="NZ_AP018664.1"/>
</dbReference>
<name>A0A494WDT2_9SPHN</name>
<dbReference type="KEGG" id="sami:SAMIE_1020600"/>
<organism evidence="2 3">
    <name type="scientific">Sphingobium amiense</name>
    <dbReference type="NCBI Taxonomy" id="135719"/>
    <lineage>
        <taxon>Bacteria</taxon>
        <taxon>Pseudomonadati</taxon>
        <taxon>Pseudomonadota</taxon>
        <taxon>Alphaproteobacteria</taxon>
        <taxon>Sphingomonadales</taxon>
        <taxon>Sphingomonadaceae</taxon>
        <taxon>Sphingobium</taxon>
    </lineage>
</organism>
<dbReference type="Gene3D" id="1.10.10.10">
    <property type="entry name" value="Winged helix-like DNA-binding domain superfamily/Winged helix DNA-binding domain"/>
    <property type="match status" value="1"/>
</dbReference>
<proteinExistence type="predicted"/>
<dbReference type="SUPFAM" id="SSF46894">
    <property type="entry name" value="C-terminal effector domain of the bipartite response regulators"/>
    <property type="match status" value="1"/>
</dbReference>
<gene>
    <name evidence="2" type="ORF">SAMIE_1020600</name>
</gene>
<reference evidence="2 3" key="1">
    <citation type="submission" date="2018-05" db="EMBL/GenBank/DDBJ databases">
        <title>Complete Genome Sequence of the Nonylphenol-Degrading Bacterium Sphingobium amiense DSM 16289T.</title>
        <authorList>
            <person name="Ootsuka M."/>
            <person name="Nishizawa T."/>
            <person name="Ohta H."/>
        </authorList>
    </citation>
    <scope>NUCLEOTIDE SEQUENCE [LARGE SCALE GENOMIC DNA]</scope>
    <source>
        <strain evidence="2 3">DSM 16289</strain>
    </source>
</reference>
<dbReference type="AlphaFoldDB" id="A0A494WDT2"/>
<dbReference type="InterPro" id="IPR000792">
    <property type="entry name" value="Tscrpt_reg_LuxR_C"/>
</dbReference>
<dbReference type="EMBL" id="AP018664">
    <property type="protein sequence ID" value="BBD98559.1"/>
    <property type="molecule type" value="Genomic_DNA"/>
</dbReference>
<dbReference type="SMART" id="SM00421">
    <property type="entry name" value="HTH_LUXR"/>
    <property type="match status" value="1"/>
</dbReference>
<dbReference type="GO" id="GO:0006355">
    <property type="term" value="P:regulation of DNA-templated transcription"/>
    <property type="evidence" value="ECO:0007669"/>
    <property type="project" value="InterPro"/>
</dbReference>
<keyword evidence="3" id="KW-1185">Reference proteome</keyword>
<evidence type="ECO:0000313" key="2">
    <source>
        <dbReference type="EMBL" id="BBD98559.1"/>
    </source>
</evidence>
<dbReference type="GO" id="GO:0003677">
    <property type="term" value="F:DNA binding"/>
    <property type="evidence" value="ECO:0007669"/>
    <property type="project" value="InterPro"/>
</dbReference>
<evidence type="ECO:0000259" key="1">
    <source>
        <dbReference type="SMART" id="SM00421"/>
    </source>
</evidence>